<dbReference type="EMBL" id="UHIA01000004">
    <property type="protein sequence ID" value="SUO97704.1"/>
    <property type="molecule type" value="Genomic_DNA"/>
</dbReference>
<protein>
    <recommendedName>
        <fullName evidence="1">DUF4935 domain-containing protein</fullName>
    </recommendedName>
</protein>
<evidence type="ECO:0000313" key="2">
    <source>
        <dbReference type="EMBL" id="SUO97704.1"/>
    </source>
</evidence>
<evidence type="ECO:0000259" key="1">
    <source>
        <dbReference type="Pfam" id="PF16289"/>
    </source>
</evidence>
<sequence length="91" mass="10520">MNTKKYTALTIDTSIFDQNALKLKKGALATLKQFKDLPINFILSDIVEREVIKHLNKKMEVIEKIKSATKDDDLSNYLGCDDRFCYIKISY</sequence>
<dbReference type="AlphaFoldDB" id="A0A380MZQ5"/>
<evidence type="ECO:0000313" key="3">
    <source>
        <dbReference type="Proteomes" id="UP000254575"/>
    </source>
</evidence>
<gene>
    <name evidence="2" type="ORF">NCTC10717_01580</name>
</gene>
<dbReference type="Proteomes" id="UP000254575">
    <property type="component" value="Unassembled WGS sequence"/>
</dbReference>
<feature type="domain" description="DUF4935" evidence="1">
    <location>
        <begin position="10"/>
        <end position="74"/>
    </location>
</feature>
<dbReference type="Pfam" id="PF16289">
    <property type="entry name" value="PIN_12"/>
    <property type="match status" value="1"/>
</dbReference>
<proteinExistence type="predicted"/>
<name>A0A380MZQ5_9GAMM</name>
<dbReference type="InterPro" id="IPR032557">
    <property type="entry name" value="DUF4935"/>
</dbReference>
<reference evidence="2 3" key="1">
    <citation type="submission" date="2018-06" db="EMBL/GenBank/DDBJ databases">
        <authorList>
            <consortium name="Pathogen Informatics"/>
            <person name="Doyle S."/>
        </authorList>
    </citation>
    <scope>NUCLEOTIDE SEQUENCE [LARGE SCALE GENOMIC DNA]</scope>
    <source>
        <strain evidence="2 3">NCTC10717</strain>
    </source>
</reference>
<keyword evidence="3" id="KW-1185">Reference proteome</keyword>
<dbReference type="RefSeq" id="WP_115218743.1">
    <property type="nucleotide sequence ID" value="NZ_UHIA01000004.1"/>
</dbReference>
<organism evidence="2 3">
    <name type="scientific">Suttonella indologenes</name>
    <dbReference type="NCBI Taxonomy" id="13276"/>
    <lineage>
        <taxon>Bacteria</taxon>
        <taxon>Pseudomonadati</taxon>
        <taxon>Pseudomonadota</taxon>
        <taxon>Gammaproteobacteria</taxon>
        <taxon>Cardiobacteriales</taxon>
        <taxon>Cardiobacteriaceae</taxon>
        <taxon>Suttonella</taxon>
    </lineage>
</organism>
<accession>A0A380MZQ5</accession>